<dbReference type="InterPro" id="IPR027469">
    <property type="entry name" value="Cation_efflux_TMD_sf"/>
</dbReference>
<dbReference type="GO" id="GO:0005886">
    <property type="term" value="C:plasma membrane"/>
    <property type="evidence" value="ECO:0007669"/>
    <property type="project" value="TreeGrafter"/>
</dbReference>
<dbReference type="eggNOG" id="COG3965">
    <property type="taxonomic scope" value="Bacteria"/>
</dbReference>
<feature type="transmembrane region" description="Helical" evidence="6">
    <location>
        <begin position="45"/>
        <end position="62"/>
    </location>
</feature>
<evidence type="ECO:0000259" key="7">
    <source>
        <dbReference type="Pfam" id="PF01545"/>
    </source>
</evidence>
<dbReference type="GO" id="GO:0015093">
    <property type="term" value="F:ferrous iron transmembrane transporter activity"/>
    <property type="evidence" value="ECO:0007669"/>
    <property type="project" value="TreeGrafter"/>
</dbReference>
<reference evidence="8 9" key="1">
    <citation type="journal article" date="2013" name="Genome Announc.">
        <title>Complete Genome Sequence of the Carbazole Degrader Pseudomonas resinovorans Strain CA10 (NBRC 106553).</title>
        <authorList>
            <person name="Shintani M."/>
            <person name="Hosoyama A."/>
            <person name="Ohji S."/>
            <person name="Tsuchikane K."/>
            <person name="Takarada H."/>
            <person name="Yamazoe A."/>
            <person name="Fujita N."/>
            <person name="Nojiri H."/>
        </authorList>
    </citation>
    <scope>NUCLEOTIDE SEQUENCE [LARGE SCALE GENOMIC DNA]</scope>
    <source>
        <strain evidence="8 9">NBRC 106553</strain>
    </source>
</reference>
<dbReference type="GO" id="GO:0006882">
    <property type="term" value="P:intracellular zinc ion homeostasis"/>
    <property type="evidence" value="ECO:0007669"/>
    <property type="project" value="TreeGrafter"/>
</dbReference>
<feature type="domain" description="Cation efflux protein transmembrane" evidence="7">
    <location>
        <begin position="12"/>
        <end position="209"/>
    </location>
</feature>
<evidence type="ECO:0000313" key="8">
    <source>
        <dbReference type="EMBL" id="BAN51357.1"/>
    </source>
</evidence>
<evidence type="ECO:0000256" key="3">
    <source>
        <dbReference type="ARBA" id="ARBA00022692"/>
    </source>
</evidence>
<keyword evidence="4 6" id="KW-1133">Transmembrane helix</keyword>
<dbReference type="InterPro" id="IPR050291">
    <property type="entry name" value="CDF_Transporter"/>
</dbReference>
<feature type="transmembrane region" description="Helical" evidence="6">
    <location>
        <begin position="74"/>
        <end position="96"/>
    </location>
</feature>
<dbReference type="KEGG" id="pre:PCA10_56250"/>
<dbReference type="AlphaFoldDB" id="S6AKE6"/>
<evidence type="ECO:0000313" key="9">
    <source>
        <dbReference type="Proteomes" id="UP000015503"/>
    </source>
</evidence>
<dbReference type="PATRIC" id="fig|1245471.3.peg.5708"/>
<keyword evidence="2" id="KW-0813">Transport</keyword>
<evidence type="ECO:0000256" key="2">
    <source>
        <dbReference type="ARBA" id="ARBA00022448"/>
    </source>
</evidence>
<dbReference type="InterPro" id="IPR058533">
    <property type="entry name" value="Cation_efflux_TM"/>
</dbReference>
<sequence>MQPVDMEQRVLKRSIGMTLFIASMGVFFGLWSGSIAIIFDGFFSAVDASTSLLSLLVVRLLMAEGSRRFQYGYWHIEPMVLALSGSITMLLCLYAFFNALTTFMAGGHKPDLDWAIVYTVLISCIAFGMFLYLRRVNRRLNSGFLNLDSRSWLMSALIAFSLLIAFGVAWLMTGTRFEHLTPYVDSVTLMVLSLCLLVVPGKIVFQAIKEVFLVSPDDLSQQVQDVMTATVARHQLASYNSYVAKVGRALFIEIIIIVPPDFRLDGIATLDAIREEIRKALGDAGPERWLTIAFTGDRRWL</sequence>
<dbReference type="OrthoDB" id="2388015at2"/>
<dbReference type="EMBL" id="AP013068">
    <property type="protein sequence ID" value="BAN51357.1"/>
    <property type="molecule type" value="Genomic_DNA"/>
</dbReference>
<feature type="transmembrane region" description="Helical" evidence="6">
    <location>
        <begin position="116"/>
        <end position="133"/>
    </location>
</feature>
<comment type="subcellular location">
    <subcellularLocation>
        <location evidence="1">Membrane</location>
        <topology evidence="1">Multi-pass membrane protein</topology>
    </subcellularLocation>
</comment>
<feature type="transmembrane region" description="Helical" evidence="6">
    <location>
        <begin position="15"/>
        <end position="39"/>
    </location>
</feature>
<dbReference type="Proteomes" id="UP000015503">
    <property type="component" value="Chromosome"/>
</dbReference>
<dbReference type="SUPFAM" id="SSF161111">
    <property type="entry name" value="Cation efflux protein transmembrane domain-like"/>
    <property type="match status" value="1"/>
</dbReference>
<proteinExistence type="predicted"/>
<organism evidence="8 9">
    <name type="scientific">Metapseudomonas resinovorans NBRC 106553</name>
    <dbReference type="NCBI Taxonomy" id="1245471"/>
    <lineage>
        <taxon>Bacteria</taxon>
        <taxon>Pseudomonadati</taxon>
        <taxon>Pseudomonadota</taxon>
        <taxon>Gammaproteobacteria</taxon>
        <taxon>Pseudomonadales</taxon>
        <taxon>Pseudomonadaceae</taxon>
        <taxon>Metapseudomonas</taxon>
    </lineage>
</organism>
<keyword evidence="9" id="KW-1185">Reference proteome</keyword>
<dbReference type="GO" id="GO:0015341">
    <property type="term" value="F:zinc efflux antiporter activity"/>
    <property type="evidence" value="ECO:0007669"/>
    <property type="project" value="TreeGrafter"/>
</dbReference>
<dbReference type="PANTHER" id="PTHR43840:SF15">
    <property type="entry name" value="MITOCHONDRIAL METAL TRANSPORTER 1-RELATED"/>
    <property type="match status" value="1"/>
</dbReference>
<evidence type="ECO:0000256" key="4">
    <source>
        <dbReference type="ARBA" id="ARBA00022989"/>
    </source>
</evidence>
<gene>
    <name evidence="8" type="ORF">PCA10_56250</name>
</gene>
<dbReference type="Gene3D" id="1.20.1510.10">
    <property type="entry name" value="Cation efflux protein transmembrane domain"/>
    <property type="match status" value="1"/>
</dbReference>
<keyword evidence="3 6" id="KW-0812">Transmembrane</keyword>
<dbReference type="Pfam" id="PF01545">
    <property type="entry name" value="Cation_efflux"/>
    <property type="match status" value="1"/>
</dbReference>
<evidence type="ECO:0000256" key="1">
    <source>
        <dbReference type="ARBA" id="ARBA00004141"/>
    </source>
</evidence>
<evidence type="ECO:0000256" key="6">
    <source>
        <dbReference type="SAM" id="Phobius"/>
    </source>
</evidence>
<feature type="transmembrane region" description="Helical" evidence="6">
    <location>
        <begin position="183"/>
        <end position="205"/>
    </location>
</feature>
<name>S6AKE6_METRE</name>
<dbReference type="GO" id="GO:0015086">
    <property type="term" value="F:cadmium ion transmembrane transporter activity"/>
    <property type="evidence" value="ECO:0007669"/>
    <property type="project" value="TreeGrafter"/>
</dbReference>
<evidence type="ECO:0000256" key="5">
    <source>
        <dbReference type="ARBA" id="ARBA00023136"/>
    </source>
</evidence>
<dbReference type="PANTHER" id="PTHR43840">
    <property type="entry name" value="MITOCHONDRIAL METAL TRANSPORTER 1-RELATED"/>
    <property type="match status" value="1"/>
</dbReference>
<keyword evidence="5 6" id="KW-0472">Membrane</keyword>
<dbReference type="HOGENOM" id="CLU_056154_0_0_6"/>
<feature type="transmembrane region" description="Helical" evidence="6">
    <location>
        <begin position="153"/>
        <end position="171"/>
    </location>
</feature>
<protein>
    <recommendedName>
        <fullName evidence="7">Cation efflux protein transmembrane domain-containing protein</fullName>
    </recommendedName>
</protein>
<accession>S6AKE6</accession>
<dbReference type="STRING" id="1245471.PCA10_56250"/>